<dbReference type="Pfam" id="PF03703">
    <property type="entry name" value="bPH_2"/>
    <property type="match status" value="1"/>
</dbReference>
<evidence type="ECO:0000256" key="1">
    <source>
        <dbReference type="SAM" id="Phobius"/>
    </source>
</evidence>
<dbReference type="InterPro" id="IPR005182">
    <property type="entry name" value="YdbS-like_PH"/>
</dbReference>
<keyword evidence="1" id="KW-0812">Transmembrane</keyword>
<organism evidence="3 4">
    <name type="scientific">Candidatus Woesebacteria bacterium RIFCSPHIGHO2_01_FULL_39_28</name>
    <dbReference type="NCBI Taxonomy" id="1802496"/>
    <lineage>
        <taxon>Bacteria</taxon>
        <taxon>Candidatus Woeseibacteriota</taxon>
    </lineage>
</organism>
<comment type="caution">
    <text evidence="3">The sequence shown here is derived from an EMBL/GenBank/DDBJ whole genome shotgun (WGS) entry which is preliminary data.</text>
</comment>
<accession>A0A1F7YGU8</accession>
<reference evidence="3 4" key="1">
    <citation type="journal article" date="2016" name="Nat. Commun.">
        <title>Thousands of microbial genomes shed light on interconnected biogeochemical processes in an aquifer system.</title>
        <authorList>
            <person name="Anantharaman K."/>
            <person name="Brown C.T."/>
            <person name="Hug L.A."/>
            <person name="Sharon I."/>
            <person name="Castelle C.J."/>
            <person name="Probst A.J."/>
            <person name="Thomas B.C."/>
            <person name="Singh A."/>
            <person name="Wilkins M.J."/>
            <person name="Karaoz U."/>
            <person name="Brodie E.L."/>
            <person name="Williams K.H."/>
            <person name="Hubbard S.S."/>
            <person name="Banfield J.F."/>
        </authorList>
    </citation>
    <scope>NUCLEOTIDE SEQUENCE [LARGE SCALE GENOMIC DNA]</scope>
</reference>
<evidence type="ECO:0000259" key="2">
    <source>
        <dbReference type="Pfam" id="PF03703"/>
    </source>
</evidence>
<feature type="transmembrane region" description="Helical" evidence="1">
    <location>
        <begin position="59"/>
        <end position="78"/>
    </location>
</feature>
<feature type="domain" description="YdbS-like PH" evidence="2">
    <location>
        <begin position="79"/>
        <end position="135"/>
    </location>
</feature>
<keyword evidence="1" id="KW-1133">Transmembrane helix</keyword>
<gene>
    <name evidence="3" type="ORF">A2627_00710</name>
</gene>
<proteinExistence type="predicted"/>
<sequence>MKKFPPSNRKPFRDVTAFCSKVFTIITIAVLPLVFFAIVFTQMKELNSVILLEFIFKNWFITLIIIFILTFVYYKIFFRKYYYEFKEHSFILKKGVFFPRETVVLYKNVKSIFTKQDFFDKLFKLFQIRILVTEGFRGEDLGVEGLEEKDCSGFIETFLRFTKKENESN</sequence>
<dbReference type="EMBL" id="MGGI01000012">
    <property type="protein sequence ID" value="OGM26533.1"/>
    <property type="molecule type" value="Genomic_DNA"/>
</dbReference>
<dbReference type="AlphaFoldDB" id="A0A1F7YGU8"/>
<evidence type="ECO:0000313" key="4">
    <source>
        <dbReference type="Proteomes" id="UP000178851"/>
    </source>
</evidence>
<evidence type="ECO:0000313" key="3">
    <source>
        <dbReference type="EMBL" id="OGM26533.1"/>
    </source>
</evidence>
<protein>
    <recommendedName>
        <fullName evidence="2">YdbS-like PH domain-containing protein</fullName>
    </recommendedName>
</protein>
<feature type="transmembrane region" description="Helical" evidence="1">
    <location>
        <begin position="21"/>
        <end position="39"/>
    </location>
</feature>
<dbReference type="Proteomes" id="UP000178851">
    <property type="component" value="Unassembled WGS sequence"/>
</dbReference>
<name>A0A1F7YGU8_9BACT</name>
<keyword evidence="1" id="KW-0472">Membrane</keyword>